<evidence type="ECO:0000256" key="3">
    <source>
        <dbReference type="ARBA" id="ARBA00022679"/>
    </source>
</evidence>
<dbReference type="InterPro" id="IPR038063">
    <property type="entry name" value="Transpep_catalytic_dom"/>
</dbReference>
<dbReference type="AlphaFoldDB" id="A0A4U7MSM6"/>
<proteinExistence type="inferred from homology"/>
<dbReference type="GO" id="GO:0004180">
    <property type="term" value="F:carboxypeptidase activity"/>
    <property type="evidence" value="ECO:0007669"/>
    <property type="project" value="UniProtKB-ARBA"/>
</dbReference>
<evidence type="ECO:0000256" key="4">
    <source>
        <dbReference type="ARBA" id="ARBA00022960"/>
    </source>
</evidence>
<evidence type="ECO:0000256" key="7">
    <source>
        <dbReference type="PROSITE-ProRule" id="PRU01373"/>
    </source>
</evidence>
<keyword evidence="10" id="KW-1185">Reference proteome</keyword>
<dbReference type="GO" id="GO:0009252">
    <property type="term" value="P:peptidoglycan biosynthetic process"/>
    <property type="evidence" value="ECO:0007669"/>
    <property type="project" value="UniProtKB-UniPathway"/>
</dbReference>
<dbReference type="PROSITE" id="PS51257">
    <property type="entry name" value="PROKAR_LIPOPROTEIN"/>
    <property type="match status" value="1"/>
</dbReference>
<organism evidence="9 10">
    <name type="scientific">Shimia litoralis</name>
    <dbReference type="NCBI Taxonomy" id="420403"/>
    <lineage>
        <taxon>Bacteria</taxon>
        <taxon>Pseudomonadati</taxon>
        <taxon>Pseudomonadota</taxon>
        <taxon>Alphaproteobacteria</taxon>
        <taxon>Rhodobacterales</taxon>
        <taxon>Roseobacteraceae</taxon>
    </lineage>
</organism>
<feature type="domain" description="L,D-TPase catalytic" evidence="8">
    <location>
        <begin position="32"/>
        <end position="163"/>
    </location>
</feature>
<feature type="active site" description="Proton donor/acceptor" evidence="7">
    <location>
        <position position="122"/>
    </location>
</feature>
<dbReference type="PANTHER" id="PTHR36699:SF1">
    <property type="entry name" value="L,D-TRANSPEPTIDASE YAFK-RELATED"/>
    <property type="match status" value="1"/>
</dbReference>
<keyword evidence="6 7" id="KW-0961">Cell wall biogenesis/degradation</keyword>
<dbReference type="Gene3D" id="2.40.440.10">
    <property type="entry name" value="L,D-transpeptidase catalytic domain-like"/>
    <property type="match status" value="1"/>
</dbReference>
<dbReference type="GO" id="GO:0008360">
    <property type="term" value="P:regulation of cell shape"/>
    <property type="evidence" value="ECO:0007669"/>
    <property type="project" value="UniProtKB-UniRule"/>
</dbReference>
<dbReference type="UniPathway" id="UPA00219"/>
<accession>A0A4U7MSM6</accession>
<feature type="active site" description="Nucleophile" evidence="7">
    <location>
        <position position="139"/>
    </location>
</feature>
<dbReference type="Pfam" id="PF03734">
    <property type="entry name" value="YkuD"/>
    <property type="match status" value="1"/>
</dbReference>
<reference evidence="9 10" key="1">
    <citation type="submission" date="2019-04" db="EMBL/GenBank/DDBJ databases">
        <title>Genome sequence of Pelagicola litoralis CL-ES2.</title>
        <authorList>
            <person name="Cao J."/>
        </authorList>
    </citation>
    <scope>NUCLEOTIDE SEQUENCE [LARGE SCALE GENOMIC DNA]</scope>
    <source>
        <strain evidence="9 10">CL-ES2</strain>
    </source>
</reference>
<dbReference type="RefSeq" id="WP_138017392.1">
    <property type="nucleotide sequence ID" value="NZ_SULI01000031.1"/>
</dbReference>
<evidence type="ECO:0000313" key="10">
    <source>
        <dbReference type="Proteomes" id="UP000306575"/>
    </source>
</evidence>
<comment type="pathway">
    <text evidence="1 7">Cell wall biogenesis; peptidoglycan biosynthesis.</text>
</comment>
<sequence length="164" mass="18203">MRLLMITLSALLVLGLAGCESKFKSYNGPEVTRVLIYKESRKMYLMHGKEVLKTYDVGLGFTPSGDKTVRGDGKTPEGDYRIDRRNPNSQFHLSLGISYPNAADVAYAHSIGQKPGGDIFIHGRPWKYRKGGRDWTAGCIAVTNKEIEEAYSMVKIGTPVSIYP</sequence>
<evidence type="ECO:0000256" key="5">
    <source>
        <dbReference type="ARBA" id="ARBA00022984"/>
    </source>
</evidence>
<dbReference type="GO" id="GO:0016740">
    <property type="term" value="F:transferase activity"/>
    <property type="evidence" value="ECO:0007669"/>
    <property type="project" value="UniProtKB-KW"/>
</dbReference>
<name>A0A4U7MSM6_9RHOB</name>
<keyword evidence="5 7" id="KW-0573">Peptidoglycan synthesis</keyword>
<dbReference type="SUPFAM" id="SSF141523">
    <property type="entry name" value="L,D-transpeptidase catalytic domain-like"/>
    <property type="match status" value="1"/>
</dbReference>
<evidence type="ECO:0000256" key="2">
    <source>
        <dbReference type="ARBA" id="ARBA00005992"/>
    </source>
</evidence>
<dbReference type="Proteomes" id="UP000306575">
    <property type="component" value="Unassembled WGS sequence"/>
</dbReference>
<comment type="caution">
    <text evidence="9">The sequence shown here is derived from an EMBL/GenBank/DDBJ whole genome shotgun (WGS) entry which is preliminary data.</text>
</comment>
<dbReference type="OrthoDB" id="9809748at2"/>
<dbReference type="GO" id="GO:0071555">
    <property type="term" value="P:cell wall organization"/>
    <property type="evidence" value="ECO:0007669"/>
    <property type="project" value="UniProtKB-UniRule"/>
</dbReference>
<dbReference type="PANTHER" id="PTHR36699">
    <property type="entry name" value="LD-TRANSPEPTIDASE"/>
    <property type="match status" value="1"/>
</dbReference>
<protein>
    <recommendedName>
        <fullName evidence="8">L,D-TPase catalytic domain-containing protein</fullName>
    </recommendedName>
</protein>
<dbReference type="PROSITE" id="PS52029">
    <property type="entry name" value="LD_TPASE"/>
    <property type="match status" value="1"/>
</dbReference>
<gene>
    <name evidence="9" type="ORF">FAP39_16005</name>
</gene>
<dbReference type="CDD" id="cd16913">
    <property type="entry name" value="YkuD_like"/>
    <property type="match status" value="1"/>
</dbReference>
<evidence type="ECO:0000259" key="8">
    <source>
        <dbReference type="PROSITE" id="PS52029"/>
    </source>
</evidence>
<evidence type="ECO:0000313" key="9">
    <source>
        <dbReference type="EMBL" id="TKZ15982.1"/>
    </source>
</evidence>
<comment type="similarity">
    <text evidence="2">Belongs to the YkuD family.</text>
</comment>
<keyword evidence="3" id="KW-0808">Transferase</keyword>
<keyword evidence="4 7" id="KW-0133">Cell shape</keyword>
<evidence type="ECO:0000256" key="1">
    <source>
        <dbReference type="ARBA" id="ARBA00004752"/>
    </source>
</evidence>
<dbReference type="EMBL" id="SULI01000031">
    <property type="protein sequence ID" value="TKZ15982.1"/>
    <property type="molecule type" value="Genomic_DNA"/>
</dbReference>
<dbReference type="InterPro" id="IPR005490">
    <property type="entry name" value="LD_TPept_cat_dom"/>
</dbReference>
<evidence type="ECO:0000256" key="6">
    <source>
        <dbReference type="ARBA" id="ARBA00023316"/>
    </source>
</evidence>